<evidence type="ECO:0000313" key="1">
    <source>
        <dbReference type="EMBL" id="RDC55635.1"/>
    </source>
</evidence>
<protein>
    <submittedName>
        <fullName evidence="1">Uncharacterized protein</fullName>
    </submittedName>
</protein>
<proteinExistence type="predicted"/>
<evidence type="ECO:0000313" key="2">
    <source>
        <dbReference type="Proteomes" id="UP000253961"/>
    </source>
</evidence>
<sequence>MPRNDGKAVLFISFVFHRPGIIQVFPADAADHADKNKICGIFLNLRDISLTALRLLRASQ</sequence>
<accession>A0A369PWS1</accession>
<name>A0A369PWS1_9SPHI</name>
<comment type="caution">
    <text evidence="1">The sequence shown here is derived from an EMBL/GenBank/DDBJ whole genome shotgun (WGS) entry which is preliminary data.</text>
</comment>
<dbReference type="AlphaFoldDB" id="A0A369PWS1"/>
<reference evidence="1 2" key="1">
    <citation type="submission" date="2018-07" db="EMBL/GenBank/DDBJ databases">
        <title>Pedobacter sp. nov., isolated from soil.</title>
        <authorList>
            <person name="Zhou L.Y."/>
            <person name="Du Z.J."/>
        </authorList>
    </citation>
    <scope>NUCLEOTIDE SEQUENCE [LARGE SCALE GENOMIC DNA]</scope>
    <source>
        <strain evidence="1 2">JDX94</strain>
    </source>
</reference>
<dbReference type="Proteomes" id="UP000253961">
    <property type="component" value="Unassembled WGS sequence"/>
</dbReference>
<dbReference type="EMBL" id="QPKV01000006">
    <property type="protein sequence ID" value="RDC55635.1"/>
    <property type="molecule type" value="Genomic_DNA"/>
</dbReference>
<gene>
    <name evidence="1" type="ORF">DU508_15265</name>
</gene>
<organism evidence="1 2">
    <name type="scientific">Pedobacter chinensis</name>
    <dbReference type="NCBI Taxonomy" id="2282421"/>
    <lineage>
        <taxon>Bacteria</taxon>
        <taxon>Pseudomonadati</taxon>
        <taxon>Bacteroidota</taxon>
        <taxon>Sphingobacteriia</taxon>
        <taxon>Sphingobacteriales</taxon>
        <taxon>Sphingobacteriaceae</taxon>
        <taxon>Pedobacter</taxon>
    </lineage>
</organism>
<keyword evidence="2" id="KW-1185">Reference proteome</keyword>